<organism evidence="3 4">
    <name type="scientific">Tepidiphilus thermophilus</name>
    <dbReference type="NCBI Taxonomy" id="876478"/>
    <lineage>
        <taxon>Bacteria</taxon>
        <taxon>Pseudomonadati</taxon>
        <taxon>Pseudomonadota</taxon>
        <taxon>Hydrogenophilia</taxon>
        <taxon>Hydrogenophilales</taxon>
        <taxon>Hydrogenophilaceae</taxon>
        <taxon>Tepidiphilus</taxon>
    </lineage>
</organism>
<reference evidence="4" key="1">
    <citation type="submission" date="2015-08" db="EMBL/GenBank/DDBJ databases">
        <authorList>
            <person name="Babu N.S."/>
            <person name="Beckwith C.J."/>
            <person name="Beseler K.G."/>
            <person name="Brison A."/>
            <person name="Carone J.V."/>
            <person name="Caskin T.P."/>
            <person name="Diamond M."/>
            <person name="Durham M.E."/>
            <person name="Foxe J.M."/>
            <person name="Go M."/>
            <person name="Henderson B.A."/>
            <person name="Jones I.B."/>
            <person name="McGettigan J.A."/>
            <person name="Micheletti S.J."/>
            <person name="Nasrallah M.E."/>
            <person name="Ortiz D."/>
            <person name="Piller C.R."/>
            <person name="Privatt S.R."/>
            <person name="Schneider S.L."/>
            <person name="Sharp S."/>
            <person name="Smith T.C."/>
            <person name="Stanton J.D."/>
            <person name="Ullery H.E."/>
            <person name="Wilson R.J."/>
            <person name="Serrano M.G."/>
            <person name="Buck G."/>
            <person name="Lee V."/>
            <person name="Wang Y."/>
            <person name="Carvalho R."/>
            <person name="Voegtly L."/>
            <person name="Shi R."/>
            <person name="Duckworth R."/>
            <person name="Johnson A."/>
            <person name="Loviza R."/>
            <person name="Walstead R."/>
            <person name="Shah Z."/>
            <person name="Kiflezghi M."/>
            <person name="Wade K."/>
            <person name="Ball S.L."/>
            <person name="Bradley K.W."/>
            <person name="Asai D.J."/>
            <person name="Bowman C.A."/>
            <person name="Russell D.A."/>
            <person name="Pope W.H."/>
            <person name="Jacobs-Sera D."/>
            <person name="Hendrix R.W."/>
            <person name="Hatfull G.F."/>
        </authorList>
    </citation>
    <scope>NUCLEOTIDE SEQUENCE [LARGE SCALE GENOMIC DNA]</scope>
    <source>
        <strain evidence="4">JCM 19170</strain>
    </source>
</reference>
<protein>
    <submittedName>
        <fullName evidence="3">Uncharacterized protein conserved in bacteria (DUF2325)</fullName>
    </submittedName>
</protein>
<accession>A0A0K6ISI3</accession>
<feature type="coiled-coil region" evidence="2">
    <location>
        <begin position="244"/>
        <end position="285"/>
    </location>
</feature>
<dbReference type="OrthoDB" id="5296275at2"/>
<dbReference type="EMBL" id="CYHH01000002">
    <property type="protein sequence ID" value="CUB06058.1"/>
    <property type="molecule type" value="Genomic_DNA"/>
</dbReference>
<dbReference type="AlphaFoldDB" id="A0A0K6ISI3"/>
<keyword evidence="4" id="KW-1185">Reference proteome</keyword>
<proteinExistence type="inferred from homology"/>
<dbReference type="InterPro" id="IPR016772">
    <property type="entry name" value="UCP020408"/>
</dbReference>
<gene>
    <name evidence="3" type="ORF">Ga0061068_102265</name>
</gene>
<evidence type="ECO:0000256" key="2">
    <source>
        <dbReference type="SAM" id="Coils"/>
    </source>
</evidence>
<dbReference type="Pfam" id="PF10087">
    <property type="entry name" value="DUF2325"/>
    <property type="match status" value="1"/>
</dbReference>
<sequence>MCETAFATTTPALTLEPPPPSLFSRLGSRRRRLWELSRESHCPVIGVCLPLPLLRKLVGKALSQTAPLGDYDLHVGAVNACTRRNRLSELLQEELDRRYATVIRRYKAAKTSEALESLWQEAVDEGDVAGPFWATLTHPRCTPVLELALCREMHMLQHQAGATTRVERSRFEALMQENATLLRELGKVQERCTRLVTEKTQELERLRQELMQARAALLCRDTTIACLRSDLAEVRETLPELEPRLQLKRKLNAEKAHTKALEQQLAALRQELSRAQAELAASRQHRSKAPTCAEACPSAGQPSPHVAAEPQLQDKTILCVGGRSGNVTDYRSIIERIGGRFVHHDGGLEDNLGQLDANLAAADLVICQTGCISHKAYWRVKDHCKRTGKRCVFVDNPSVSALARTLFPRLEENEAAKNATEDANPH</sequence>
<comment type="similarity">
    <text evidence="1">Belongs to the UPF0751 family.</text>
</comment>
<evidence type="ECO:0000313" key="4">
    <source>
        <dbReference type="Proteomes" id="UP000182108"/>
    </source>
</evidence>
<dbReference type="RefSeq" id="WP_055422964.1">
    <property type="nucleotide sequence ID" value="NZ_CYHH01000002.1"/>
</dbReference>
<feature type="coiled-coil region" evidence="2">
    <location>
        <begin position="171"/>
        <end position="216"/>
    </location>
</feature>
<keyword evidence="2" id="KW-0175">Coiled coil</keyword>
<name>A0A0K6ISI3_9PROT</name>
<evidence type="ECO:0000313" key="3">
    <source>
        <dbReference type="EMBL" id="CUB06058.1"/>
    </source>
</evidence>
<dbReference type="Proteomes" id="UP000182108">
    <property type="component" value="Unassembled WGS sequence"/>
</dbReference>
<evidence type="ECO:0000256" key="1">
    <source>
        <dbReference type="ARBA" id="ARBA00007189"/>
    </source>
</evidence>